<dbReference type="GO" id="GO:0009029">
    <property type="term" value="F:lipid-A 4'-kinase activity"/>
    <property type="evidence" value="ECO:0007669"/>
    <property type="project" value="UniProtKB-UniRule"/>
</dbReference>
<dbReference type="PANTHER" id="PTHR42724">
    <property type="entry name" value="TETRAACYLDISACCHARIDE 4'-KINASE"/>
    <property type="match status" value="1"/>
</dbReference>
<keyword evidence="8 13" id="KW-0547">Nucleotide-binding</keyword>
<dbReference type="GO" id="GO:0009244">
    <property type="term" value="P:lipopolysaccharide core region biosynthetic process"/>
    <property type="evidence" value="ECO:0007669"/>
    <property type="project" value="TreeGrafter"/>
</dbReference>
<comment type="function">
    <text evidence="1 13">Transfers the gamma-phosphate of ATP to the 4'-position of a tetraacyldisaccharide 1-phosphate intermediate (termed DS-1-P) to form tetraacyldisaccharide 1,4'-bis-phosphate (lipid IVA).</text>
</comment>
<comment type="caution">
    <text evidence="13">Lacks conserved residue(s) required for the propagation of feature annotation.</text>
</comment>
<evidence type="ECO:0000256" key="5">
    <source>
        <dbReference type="ARBA" id="ARBA00022516"/>
    </source>
</evidence>
<keyword evidence="7 13" id="KW-0808">Transferase</keyword>
<dbReference type="AlphaFoldDB" id="A0A4D7QMP8"/>
<evidence type="ECO:0000256" key="1">
    <source>
        <dbReference type="ARBA" id="ARBA00002274"/>
    </source>
</evidence>
<proteinExistence type="inferred from homology"/>
<organism evidence="14 15">
    <name type="scientific">Phreatobacter aquaticus</name>
    <dbReference type="NCBI Taxonomy" id="2570229"/>
    <lineage>
        <taxon>Bacteria</taxon>
        <taxon>Pseudomonadati</taxon>
        <taxon>Pseudomonadota</taxon>
        <taxon>Alphaproteobacteria</taxon>
        <taxon>Hyphomicrobiales</taxon>
        <taxon>Phreatobacteraceae</taxon>
        <taxon>Phreatobacter</taxon>
    </lineage>
</organism>
<keyword evidence="10 13" id="KW-0067">ATP-binding</keyword>
<dbReference type="Pfam" id="PF02606">
    <property type="entry name" value="LpxK"/>
    <property type="match status" value="1"/>
</dbReference>
<dbReference type="OrthoDB" id="9766423at2"/>
<name>A0A4D7QMP8_9HYPH</name>
<evidence type="ECO:0000313" key="14">
    <source>
        <dbReference type="EMBL" id="QCK85472.1"/>
    </source>
</evidence>
<evidence type="ECO:0000256" key="8">
    <source>
        <dbReference type="ARBA" id="ARBA00022741"/>
    </source>
</evidence>
<dbReference type="InterPro" id="IPR003758">
    <property type="entry name" value="LpxK"/>
</dbReference>
<dbReference type="SUPFAM" id="SSF52540">
    <property type="entry name" value="P-loop containing nucleoside triphosphate hydrolases"/>
    <property type="match status" value="1"/>
</dbReference>
<dbReference type="Proteomes" id="UP000298588">
    <property type="component" value="Chromosome"/>
</dbReference>
<sequence>MPGAQPVKAPAFWSDPSSPVGTLLAPLGWLAGAYALARMRRPAPQGPLPVICIGNPTVGGAGKSPATQAIAARLAASGERPAILTRGYGGSLQGPVVVDPARHGPEDVGDEALTHAALFPTIVARDRLAGARHAAEQGATIIVMDDGFQNPSLAKNLSLLVVDGAVGLGNAHILPAGPLRAPFLPQLGLAEGLIVVGPGAAGEAVAVQARQAGKPVVTARLVPDPSVIAAFAGRDVLAFCGIGRPAKFIETLGEAGIRNAILRPFPDHHAYGEEDAARLLDEAARTGLPLVTTAKDAVKLRGGPKREALARAATTIPVVMDFGDPGLIDRFLSAVRPRRA</sequence>
<dbReference type="NCBIfam" id="TIGR00682">
    <property type="entry name" value="lpxK"/>
    <property type="match status" value="1"/>
</dbReference>
<evidence type="ECO:0000256" key="10">
    <source>
        <dbReference type="ARBA" id="ARBA00022840"/>
    </source>
</evidence>
<keyword evidence="5 13" id="KW-0444">Lipid biosynthesis</keyword>
<evidence type="ECO:0000256" key="6">
    <source>
        <dbReference type="ARBA" id="ARBA00022556"/>
    </source>
</evidence>
<keyword evidence="15" id="KW-1185">Reference proteome</keyword>
<dbReference type="HAMAP" id="MF_00409">
    <property type="entry name" value="LpxK"/>
    <property type="match status" value="1"/>
</dbReference>
<evidence type="ECO:0000256" key="11">
    <source>
        <dbReference type="ARBA" id="ARBA00023098"/>
    </source>
</evidence>
<evidence type="ECO:0000256" key="9">
    <source>
        <dbReference type="ARBA" id="ARBA00022777"/>
    </source>
</evidence>
<evidence type="ECO:0000256" key="3">
    <source>
        <dbReference type="ARBA" id="ARBA00012071"/>
    </source>
</evidence>
<gene>
    <name evidence="13" type="primary">lpxK</name>
    <name evidence="14" type="ORF">E8L99_06660</name>
</gene>
<comment type="catalytic activity">
    <reaction evidence="13">
        <text>a lipid A disaccharide + ATP = a lipid IVA + ADP + H(+)</text>
        <dbReference type="Rhea" id="RHEA:67840"/>
        <dbReference type="ChEBI" id="CHEBI:15378"/>
        <dbReference type="ChEBI" id="CHEBI:30616"/>
        <dbReference type="ChEBI" id="CHEBI:176343"/>
        <dbReference type="ChEBI" id="CHEBI:176425"/>
        <dbReference type="ChEBI" id="CHEBI:456216"/>
        <dbReference type="EC" id="2.7.1.130"/>
    </reaction>
</comment>
<evidence type="ECO:0000256" key="12">
    <source>
        <dbReference type="ARBA" id="ARBA00029757"/>
    </source>
</evidence>
<evidence type="ECO:0000256" key="4">
    <source>
        <dbReference type="ARBA" id="ARBA00016436"/>
    </source>
</evidence>
<evidence type="ECO:0000256" key="13">
    <source>
        <dbReference type="HAMAP-Rule" id="MF_00409"/>
    </source>
</evidence>
<reference evidence="14 15" key="1">
    <citation type="submission" date="2019-04" db="EMBL/GenBank/DDBJ databases">
        <title>Phreatobacter aquaticus sp. nov.</title>
        <authorList>
            <person name="Choi A."/>
            <person name="Baek K."/>
        </authorList>
    </citation>
    <scope>NUCLEOTIDE SEQUENCE [LARGE SCALE GENOMIC DNA]</scope>
    <source>
        <strain evidence="14 15">NMCR1094</strain>
    </source>
</reference>
<evidence type="ECO:0000256" key="7">
    <source>
        <dbReference type="ARBA" id="ARBA00022679"/>
    </source>
</evidence>
<dbReference type="PANTHER" id="PTHR42724:SF1">
    <property type="entry name" value="TETRAACYLDISACCHARIDE 4'-KINASE, MITOCHONDRIAL-RELATED"/>
    <property type="match status" value="1"/>
</dbReference>
<protein>
    <recommendedName>
        <fullName evidence="4 13">Tetraacyldisaccharide 4'-kinase</fullName>
        <ecNumber evidence="3 13">2.7.1.130</ecNumber>
    </recommendedName>
    <alternativeName>
        <fullName evidence="12 13">Lipid A 4'-kinase</fullName>
    </alternativeName>
</protein>
<dbReference type="UniPathway" id="UPA00359">
    <property type="reaction ID" value="UER00482"/>
</dbReference>
<accession>A0A4D7QMP8</accession>
<evidence type="ECO:0000256" key="2">
    <source>
        <dbReference type="ARBA" id="ARBA00004870"/>
    </source>
</evidence>
<dbReference type="EMBL" id="CP039865">
    <property type="protein sequence ID" value="QCK85472.1"/>
    <property type="molecule type" value="Genomic_DNA"/>
</dbReference>
<dbReference type="GO" id="GO:0009245">
    <property type="term" value="P:lipid A biosynthetic process"/>
    <property type="evidence" value="ECO:0007669"/>
    <property type="project" value="UniProtKB-UniRule"/>
</dbReference>
<keyword evidence="9 13" id="KW-0418">Kinase</keyword>
<dbReference type="InterPro" id="IPR027417">
    <property type="entry name" value="P-loop_NTPase"/>
</dbReference>
<dbReference type="EC" id="2.7.1.130" evidence="3 13"/>
<dbReference type="GO" id="GO:0005886">
    <property type="term" value="C:plasma membrane"/>
    <property type="evidence" value="ECO:0007669"/>
    <property type="project" value="TreeGrafter"/>
</dbReference>
<evidence type="ECO:0000313" key="15">
    <source>
        <dbReference type="Proteomes" id="UP000298588"/>
    </source>
</evidence>
<keyword evidence="11 13" id="KW-0443">Lipid metabolism</keyword>
<keyword evidence="6 13" id="KW-0441">Lipid A biosynthesis</keyword>
<comment type="similarity">
    <text evidence="13">Belongs to the LpxK family.</text>
</comment>
<comment type="pathway">
    <text evidence="2 13">Glycolipid biosynthesis; lipid IV(A) biosynthesis; lipid IV(A) from (3R)-3-hydroxytetradecanoyl-[acyl-carrier-protein] and UDP-N-acetyl-alpha-D-glucosamine: step 6/6.</text>
</comment>
<dbReference type="GO" id="GO:0005524">
    <property type="term" value="F:ATP binding"/>
    <property type="evidence" value="ECO:0007669"/>
    <property type="project" value="UniProtKB-UniRule"/>
</dbReference>
<dbReference type="KEGG" id="paqt:E8L99_06660"/>